<evidence type="ECO:0000256" key="1">
    <source>
        <dbReference type="ARBA" id="ARBA00022603"/>
    </source>
</evidence>
<dbReference type="InterPro" id="IPR029063">
    <property type="entry name" value="SAM-dependent_MTases_sf"/>
</dbReference>
<dbReference type="GO" id="GO:0008757">
    <property type="term" value="F:S-adenosylmethionine-dependent methyltransferase activity"/>
    <property type="evidence" value="ECO:0007669"/>
    <property type="project" value="InterPro"/>
</dbReference>
<dbReference type="OrthoDB" id="9816072at2"/>
<reference evidence="5 6" key="1">
    <citation type="submission" date="2018-04" db="EMBL/GenBank/DDBJ databases">
        <title>Genomic Encyclopedia of Archaeal and Bacterial Type Strains, Phase II (KMG-II): from individual species to whole genera.</title>
        <authorList>
            <person name="Goeker M."/>
        </authorList>
    </citation>
    <scope>NUCLEOTIDE SEQUENCE [LARGE SCALE GENOMIC DNA]</scope>
    <source>
        <strain evidence="5 6">DSM 18064</strain>
    </source>
</reference>
<dbReference type="AlphaFoldDB" id="A0A2T5BPJ1"/>
<keyword evidence="6" id="KW-1185">Reference proteome</keyword>
<evidence type="ECO:0000256" key="2">
    <source>
        <dbReference type="ARBA" id="ARBA00022679"/>
    </source>
</evidence>
<dbReference type="RefSeq" id="WP_107893362.1">
    <property type="nucleotide sequence ID" value="NZ_NHSI01000014.1"/>
</dbReference>
<gene>
    <name evidence="5" type="ORF">C8N32_12049</name>
</gene>
<feature type="domain" description="Methyltransferase small" evidence="4">
    <location>
        <begin position="158"/>
        <end position="319"/>
    </location>
</feature>
<dbReference type="InterPro" id="IPR046977">
    <property type="entry name" value="RsmC/RlmG"/>
</dbReference>
<proteinExistence type="predicted"/>
<evidence type="ECO:0000259" key="4">
    <source>
        <dbReference type="Pfam" id="PF05175"/>
    </source>
</evidence>
<evidence type="ECO:0000313" key="6">
    <source>
        <dbReference type="Proteomes" id="UP000243859"/>
    </source>
</evidence>
<keyword evidence="2 5" id="KW-0808">Transferase</keyword>
<dbReference type="EMBL" id="QAAA01000020">
    <property type="protein sequence ID" value="PTN00928.1"/>
    <property type="molecule type" value="Genomic_DNA"/>
</dbReference>
<evidence type="ECO:0000256" key="3">
    <source>
        <dbReference type="ARBA" id="ARBA00022691"/>
    </source>
</evidence>
<evidence type="ECO:0000313" key="5">
    <source>
        <dbReference type="EMBL" id="PTN00928.1"/>
    </source>
</evidence>
<keyword evidence="3" id="KW-0949">S-adenosyl-L-methionine</keyword>
<dbReference type="GO" id="GO:0032259">
    <property type="term" value="P:methylation"/>
    <property type="evidence" value="ECO:0007669"/>
    <property type="project" value="UniProtKB-KW"/>
</dbReference>
<protein>
    <submittedName>
        <fullName evidence="5">16S rRNA m(2)G 1207 methyltransferase</fullName>
    </submittedName>
</protein>
<dbReference type="PANTHER" id="PTHR47816:SF4">
    <property type="entry name" value="RIBOSOMAL RNA SMALL SUBUNIT METHYLTRANSFERASE C"/>
    <property type="match status" value="1"/>
</dbReference>
<keyword evidence="1 5" id="KW-0489">Methyltransferase</keyword>
<dbReference type="Gene3D" id="3.40.50.150">
    <property type="entry name" value="Vaccinia Virus protein VP39"/>
    <property type="match status" value="2"/>
</dbReference>
<dbReference type="SUPFAM" id="SSF53335">
    <property type="entry name" value="S-adenosyl-L-methionine-dependent methyltransferases"/>
    <property type="match status" value="1"/>
</dbReference>
<dbReference type="CDD" id="cd02440">
    <property type="entry name" value="AdoMet_MTases"/>
    <property type="match status" value="1"/>
</dbReference>
<dbReference type="InterPro" id="IPR007848">
    <property type="entry name" value="Small_mtfrase_dom"/>
</dbReference>
<dbReference type="Proteomes" id="UP000243859">
    <property type="component" value="Unassembled WGS sequence"/>
</dbReference>
<sequence length="331" mass="34473">MRRSRLSHALADGAVSLPDAGDIAVIGAPAGADLSDLPKARVRLVQGARPDHDAWAAQGFDVSPALPESAGAAVVFVPRAKDLARARVAQAVVLTGGGPVIVNGQKTDGVDSLFKALRARGTVSAAVAQEHGKCFAFSATPEALADWLPVRRTVAGGFVTAPGVFSADGPDRASALLADSVGRLSGRVADLGAGWGYLAARVLEAQPAITALDLVEADFDALSCARDNVKDPRAAFHWADVSRFDGLGCNAVLTNPPFHAGRAADPSLGVAFLRTAARLLVPSGQLWLVANRHLPYERDLAAQFQTVSEEGGDSGFKVLLAQRPKTVRRGR</sequence>
<accession>A0A2T5BPJ1</accession>
<dbReference type="Pfam" id="PF05175">
    <property type="entry name" value="MTS"/>
    <property type="match status" value="1"/>
</dbReference>
<dbReference type="PANTHER" id="PTHR47816">
    <property type="entry name" value="RIBOSOMAL RNA SMALL SUBUNIT METHYLTRANSFERASE C"/>
    <property type="match status" value="1"/>
</dbReference>
<organism evidence="5 6">
    <name type="scientific">Rhodovulum imhoffii</name>
    <dbReference type="NCBI Taxonomy" id="365340"/>
    <lineage>
        <taxon>Bacteria</taxon>
        <taxon>Pseudomonadati</taxon>
        <taxon>Pseudomonadota</taxon>
        <taxon>Alphaproteobacteria</taxon>
        <taxon>Rhodobacterales</taxon>
        <taxon>Paracoccaceae</taxon>
        <taxon>Rhodovulum</taxon>
    </lineage>
</organism>
<comment type="caution">
    <text evidence="5">The sequence shown here is derived from an EMBL/GenBank/DDBJ whole genome shotgun (WGS) entry which is preliminary data.</text>
</comment>
<name>A0A2T5BPJ1_9RHOB</name>